<feature type="transmembrane region" description="Helical" evidence="1">
    <location>
        <begin position="21"/>
        <end position="49"/>
    </location>
</feature>
<dbReference type="Proteomes" id="UP001597083">
    <property type="component" value="Unassembled WGS sequence"/>
</dbReference>
<name>A0ABW3CJG2_9ACTN</name>
<keyword evidence="1" id="KW-1133">Transmembrane helix</keyword>
<sequence length="136" mass="14715">MRTLSRRVTMARMEWSGFPPLWGDIAVAVLLLYPDAAAIPALVAFGLNVSWVNDKISGPDFLWFSVQVGTAFALVAVVTGGGMMALGFWITGIVQTTIFGGATVFVVVGTMVGLCRWAGDGWADHKARRRRRRAEG</sequence>
<reference evidence="3" key="1">
    <citation type="journal article" date="2019" name="Int. J. Syst. Evol. Microbiol.">
        <title>The Global Catalogue of Microorganisms (GCM) 10K type strain sequencing project: providing services to taxonomists for standard genome sequencing and annotation.</title>
        <authorList>
            <consortium name="The Broad Institute Genomics Platform"/>
            <consortium name="The Broad Institute Genome Sequencing Center for Infectious Disease"/>
            <person name="Wu L."/>
            <person name="Ma J."/>
        </authorList>
    </citation>
    <scope>NUCLEOTIDE SEQUENCE [LARGE SCALE GENOMIC DNA]</scope>
    <source>
        <strain evidence="3">JCM 31696</strain>
    </source>
</reference>
<dbReference type="EMBL" id="JBHTIR010003113">
    <property type="protein sequence ID" value="MFD0854690.1"/>
    <property type="molecule type" value="Genomic_DNA"/>
</dbReference>
<evidence type="ECO:0000256" key="1">
    <source>
        <dbReference type="SAM" id="Phobius"/>
    </source>
</evidence>
<keyword evidence="1" id="KW-0812">Transmembrane</keyword>
<accession>A0ABW3CJG2</accession>
<evidence type="ECO:0000313" key="2">
    <source>
        <dbReference type="EMBL" id="MFD0854690.1"/>
    </source>
</evidence>
<keyword evidence="3" id="KW-1185">Reference proteome</keyword>
<comment type="caution">
    <text evidence="2">The sequence shown here is derived from an EMBL/GenBank/DDBJ whole genome shotgun (WGS) entry which is preliminary data.</text>
</comment>
<protein>
    <submittedName>
        <fullName evidence="2">Uncharacterized protein</fullName>
    </submittedName>
</protein>
<keyword evidence="1" id="KW-0472">Membrane</keyword>
<proteinExistence type="predicted"/>
<organism evidence="2 3">
    <name type="scientific">Actinomadura adrarensis</name>
    <dbReference type="NCBI Taxonomy" id="1819600"/>
    <lineage>
        <taxon>Bacteria</taxon>
        <taxon>Bacillati</taxon>
        <taxon>Actinomycetota</taxon>
        <taxon>Actinomycetes</taxon>
        <taxon>Streptosporangiales</taxon>
        <taxon>Thermomonosporaceae</taxon>
        <taxon>Actinomadura</taxon>
    </lineage>
</organism>
<feature type="transmembrane region" description="Helical" evidence="1">
    <location>
        <begin position="61"/>
        <end position="86"/>
    </location>
</feature>
<evidence type="ECO:0000313" key="3">
    <source>
        <dbReference type="Proteomes" id="UP001597083"/>
    </source>
</evidence>
<gene>
    <name evidence="2" type="ORF">ACFQ07_20800</name>
</gene>
<feature type="transmembrane region" description="Helical" evidence="1">
    <location>
        <begin position="98"/>
        <end position="119"/>
    </location>
</feature>